<evidence type="ECO:0008006" key="3">
    <source>
        <dbReference type="Google" id="ProtNLM"/>
    </source>
</evidence>
<reference evidence="1 2" key="1">
    <citation type="submission" date="2020-02" db="EMBL/GenBank/DDBJ databases">
        <title>Newly sequenced genome of strain CSTR1 showed variability in Candidatus Kuenenia stuttgartiensis genomes.</title>
        <authorList>
            <person name="Ding C."/>
            <person name="Adrian L."/>
        </authorList>
    </citation>
    <scope>NUCLEOTIDE SEQUENCE [LARGE SCALE GENOMIC DNA]</scope>
    <source>
        <strain evidence="1 2">CSTR1</strain>
    </source>
</reference>
<dbReference type="RefSeq" id="WP_164995583.1">
    <property type="nucleotide sequence ID" value="NZ_CP049055.1"/>
</dbReference>
<name>A0A6G7GXL0_KUEST</name>
<protein>
    <recommendedName>
        <fullName evidence="3">DUF1640 domain-containing protein</fullName>
    </recommendedName>
</protein>
<sequence>MVKGFFASAIKKVTLELIYQVVDERTVEILAKIEEVRKRQEDDFRYLVQKIDTDISSIRSEMGQLRNEIKGEIGSLRGEIKGETESLRGEIGSLRGEIKGETESLRGEIGSLRGEIGSLRNDIGQLNQRIDTIIQLLVSQKHQG</sequence>
<dbReference type="SUPFAM" id="SSF58100">
    <property type="entry name" value="Bacterial hemolysins"/>
    <property type="match status" value="1"/>
</dbReference>
<evidence type="ECO:0000313" key="1">
    <source>
        <dbReference type="EMBL" id="QII14043.1"/>
    </source>
</evidence>
<evidence type="ECO:0000313" key="2">
    <source>
        <dbReference type="Proteomes" id="UP000501926"/>
    </source>
</evidence>
<dbReference type="EMBL" id="CP049055">
    <property type="protein sequence ID" value="QII14043.1"/>
    <property type="molecule type" value="Genomic_DNA"/>
</dbReference>
<dbReference type="AlphaFoldDB" id="A0A6G7GXL0"/>
<gene>
    <name evidence="1" type="ORF">KsCSTR_46650</name>
</gene>
<organism evidence="1 2">
    <name type="scientific">Kuenenia stuttgartiensis</name>
    <dbReference type="NCBI Taxonomy" id="174633"/>
    <lineage>
        <taxon>Bacteria</taxon>
        <taxon>Pseudomonadati</taxon>
        <taxon>Planctomycetota</taxon>
        <taxon>Candidatus Brocadiia</taxon>
        <taxon>Candidatus Brocadiales</taxon>
        <taxon>Candidatus Brocadiaceae</taxon>
        <taxon>Candidatus Kuenenia</taxon>
    </lineage>
</organism>
<accession>A0A6G7GXL0</accession>
<dbReference type="Gene3D" id="1.20.58.130">
    <property type="match status" value="2"/>
</dbReference>
<proteinExistence type="predicted"/>
<dbReference type="Proteomes" id="UP000501926">
    <property type="component" value="Chromosome"/>
</dbReference>